<evidence type="ECO:0000256" key="14">
    <source>
        <dbReference type="ARBA" id="ARBA00023242"/>
    </source>
</evidence>
<comment type="similarity">
    <text evidence="4 16">Belongs to the transcription factor STAT family.</text>
</comment>
<protein>
    <recommendedName>
        <fullName evidence="16">Signal transducer and activator of transcription</fullName>
    </recommendedName>
</protein>
<keyword evidence="10 16" id="KW-0805">Transcription regulation</keyword>
<keyword evidence="18" id="KW-1185">Reference proteome</keyword>
<keyword evidence="14 16" id="KW-0539">Nucleus</keyword>
<dbReference type="InterPro" id="IPR048988">
    <property type="entry name" value="STAT_linker"/>
</dbReference>
<evidence type="ECO:0000256" key="3">
    <source>
        <dbReference type="ARBA" id="ARBA00004496"/>
    </source>
</evidence>
<dbReference type="InterPro" id="IPR013800">
    <property type="entry name" value="STAT_TF_alpha"/>
</dbReference>
<keyword evidence="7" id="KW-0698">rRNA processing</keyword>
<evidence type="ECO:0000256" key="6">
    <source>
        <dbReference type="ARBA" id="ARBA00022490"/>
    </source>
</evidence>
<dbReference type="InterPro" id="IPR013801">
    <property type="entry name" value="STAT_TF_DNA-bd"/>
</dbReference>
<keyword evidence="6 16" id="KW-0963">Cytoplasm</keyword>
<comment type="function">
    <text evidence="1">May be involved in 20S pre-rRNA processing.</text>
</comment>
<dbReference type="InterPro" id="IPR012345">
    <property type="entry name" value="STAT_TF_DNA-bd_N"/>
</dbReference>
<dbReference type="GO" id="GO:0003677">
    <property type="term" value="F:DNA binding"/>
    <property type="evidence" value="ECO:0007669"/>
    <property type="project" value="UniProtKB-KW"/>
</dbReference>
<keyword evidence="9 15" id="KW-0727">SH2 domain</keyword>
<dbReference type="Pfam" id="PF02864">
    <property type="entry name" value="STAT_bind"/>
    <property type="match status" value="1"/>
</dbReference>
<evidence type="ECO:0000256" key="9">
    <source>
        <dbReference type="ARBA" id="ARBA00022999"/>
    </source>
</evidence>
<dbReference type="InterPro" id="IPR015988">
    <property type="entry name" value="STAT_TF_CC"/>
</dbReference>
<dbReference type="GO" id="GO:0005634">
    <property type="term" value="C:nucleus"/>
    <property type="evidence" value="ECO:0007669"/>
    <property type="project" value="UniProtKB-SubCell"/>
</dbReference>
<evidence type="ECO:0000256" key="7">
    <source>
        <dbReference type="ARBA" id="ARBA00022552"/>
    </source>
</evidence>
<comment type="similarity">
    <text evidence="5">Belongs to the TSR2 family.</text>
</comment>
<dbReference type="InterPro" id="IPR000980">
    <property type="entry name" value="SH2"/>
</dbReference>
<evidence type="ECO:0000256" key="15">
    <source>
        <dbReference type="PROSITE-ProRule" id="PRU00191"/>
    </source>
</evidence>
<evidence type="ECO:0000259" key="17">
    <source>
        <dbReference type="PROSITE" id="PS50001"/>
    </source>
</evidence>
<dbReference type="CDD" id="cd09919">
    <property type="entry name" value="SH2_STAT_family"/>
    <property type="match status" value="1"/>
</dbReference>
<dbReference type="AlphaFoldDB" id="A0AAF3FNK2"/>
<sequence>MQSSSGSSSSFDGVEWNRIVNRVLNAWGGYQLAVQMDAGGPDTKEKHEWFASVLAEHIHEKKGLKIDNLEEWMENILYTDFDLVLEDDSINPTSHILLELHRQQMSHGASMMEQAQAAMRMQKCKKTQKMKLKLQAPGTKRKATTDAHVFSTFSSFKSRLAIEFIASGQQCSTLYEETRQKQAEFINYICELQRLQGIMTQIEAEQNPEKLQKKRSQSTSVLHNGMQIVLELQTELINNRLFSWKNQQRMNKIGFPHDDAEGKLDELQKEFQWLIEQIWQLRTHASYQMELMQRGPQNNNDQNSPIFAQNLSLIVEQLNNVLKTLTFHSFIVSKQPELILKTSTKFKTRLLIGDSLGMRQNLRDAKQLAIGQSDEKNIRSIGEITNALEKITMNDKGHICAKFDNSKLMKVMARGKQQGRSSNDQKSSTATTITDQKYALLFQISSFQFESLGKMDIWIAMSEDRSCGESPFGGTNWNQDGVDSDHAVSWANLYPVLQYQFKEFTGAKRLLNESDLRYLYEKLFNSSAINLEATINFERFARVNLHGTNFSFWDWFYSIMCLVKQKLLKYWEDGWCIGFITKQDANDILKQGPAFLLRFSDSQMGAVSIGFSTPNIPSHLAPFTTRDLDLLSISQRIATCPQLKDTIQCIMGKMAQSQKKRSLR</sequence>
<evidence type="ECO:0000256" key="10">
    <source>
        <dbReference type="ARBA" id="ARBA00023015"/>
    </source>
</evidence>
<dbReference type="SUPFAM" id="SSF49417">
    <property type="entry name" value="p53-like transcription factors"/>
    <property type="match status" value="1"/>
</dbReference>
<keyword evidence="8 16" id="KW-0597">Phosphoprotein</keyword>
<dbReference type="Pfam" id="PF21354">
    <property type="entry name" value="STAT_linker"/>
    <property type="match status" value="1"/>
</dbReference>
<dbReference type="Gene3D" id="3.30.505.10">
    <property type="entry name" value="SH2 domain"/>
    <property type="match status" value="1"/>
</dbReference>
<dbReference type="SUPFAM" id="SSF47655">
    <property type="entry name" value="STAT"/>
    <property type="match status" value="1"/>
</dbReference>
<organism evidence="18 19">
    <name type="scientific">Mesorhabditis belari</name>
    <dbReference type="NCBI Taxonomy" id="2138241"/>
    <lineage>
        <taxon>Eukaryota</taxon>
        <taxon>Metazoa</taxon>
        <taxon>Ecdysozoa</taxon>
        <taxon>Nematoda</taxon>
        <taxon>Chromadorea</taxon>
        <taxon>Rhabditida</taxon>
        <taxon>Rhabditina</taxon>
        <taxon>Rhabditomorpha</taxon>
        <taxon>Rhabditoidea</taxon>
        <taxon>Rhabditidae</taxon>
        <taxon>Mesorhabditinae</taxon>
        <taxon>Mesorhabditis</taxon>
    </lineage>
</organism>
<dbReference type="GO" id="GO:0007165">
    <property type="term" value="P:signal transduction"/>
    <property type="evidence" value="ECO:0007669"/>
    <property type="project" value="InterPro"/>
</dbReference>
<accession>A0AAF3FNK2</accession>
<dbReference type="Pfam" id="PF00017">
    <property type="entry name" value="SH2"/>
    <property type="match status" value="1"/>
</dbReference>
<dbReference type="PANTHER" id="PTHR11801">
    <property type="entry name" value="SIGNAL TRANSDUCER AND ACTIVATOR OF TRANSCRIPTION"/>
    <property type="match status" value="1"/>
</dbReference>
<dbReference type="Pfam" id="PF01017">
    <property type="entry name" value="STAT_alpha"/>
    <property type="match status" value="1"/>
</dbReference>
<dbReference type="InterPro" id="IPR036860">
    <property type="entry name" value="SH2_dom_sf"/>
</dbReference>
<evidence type="ECO:0000256" key="2">
    <source>
        <dbReference type="ARBA" id="ARBA00004123"/>
    </source>
</evidence>
<dbReference type="InterPro" id="IPR019398">
    <property type="entry name" value="Pre-rRNA_process_TSR2"/>
</dbReference>
<evidence type="ECO:0000256" key="5">
    <source>
        <dbReference type="ARBA" id="ARBA00006524"/>
    </source>
</evidence>
<keyword evidence="13 16" id="KW-0804">Transcription</keyword>
<reference evidence="19" key="1">
    <citation type="submission" date="2024-02" db="UniProtKB">
        <authorList>
            <consortium name="WormBaseParasite"/>
        </authorList>
    </citation>
    <scope>IDENTIFICATION</scope>
</reference>
<evidence type="ECO:0000256" key="1">
    <source>
        <dbReference type="ARBA" id="ARBA00002210"/>
    </source>
</evidence>
<dbReference type="GO" id="GO:0003700">
    <property type="term" value="F:DNA-binding transcription factor activity"/>
    <property type="evidence" value="ECO:0007669"/>
    <property type="project" value="InterPro"/>
</dbReference>
<dbReference type="Proteomes" id="UP000887575">
    <property type="component" value="Unassembled WGS sequence"/>
</dbReference>
<keyword evidence="11 16" id="KW-0238">DNA-binding</keyword>
<dbReference type="PROSITE" id="PS50001">
    <property type="entry name" value="SH2"/>
    <property type="match status" value="1"/>
</dbReference>
<dbReference type="GO" id="GO:0006364">
    <property type="term" value="P:rRNA processing"/>
    <property type="evidence" value="ECO:0007669"/>
    <property type="project" value="UniProtKB-KW"/>
</dbReference>
<evidence type="ECO:0000256" key="16">
    <source>
        <dbReference type="RuleBase" id="RU046415"/>
    </source>
</evidence>
<dbReference type="GO" id="GO:0005737">
    <property type="term" value="C:cytoplasm"/>
    <property type="evidence" value="ECO:0007669"/>
    <property type="project" value="UniProtKB-SubCell"/>
</dbReference>
<dbReference type="Gene3D" id="2.60.40.630">
    <property type="entry name" value="STAT transcription factor, DNA-binding domain"/>
    <property type="match status" value="1"/>
</dbReference>
<evidence type="ECO:0000313" key="19">
    <source>
        <dbReference type="WBParaSite" id="MBELARI_LOCUS8522"/>
    </source>
</evidence>
<evidence type="ECO:0000256" key="11">
    <source>
        <dbReference type="ARBA" id="ARBA00023125"/>
    </source>
</evidence>
<dbReference type="InterPro" id="IPR001217">
    <property type="entry name" value="STAT"/>
</dbReference>
<dbReference type="Gene3D" id="1.10.238.10">
    <property type="entry name" value="EF-hand"/>
    <property type="match status" value="1"/>
</dbReference>
<name>A0AAF3FNK2_9BILA</name>
<dbReference type="Pfam" id="PF10273">
    <property type="entry name" value="WGG"/>
    <property type="match status" value="1"/>
</dbReference>
<evidence type="ECO:0000256" key="13">
    <source>
        <dbReference type="ARBA" id="ARBA00023163"/>
    </source>
</evidence>
<feature type="domain" description="SH2" evidence="17">
    <location>
        <begin position="575"/>
        <end position="648"/>
    </location>
</feature>
<dbReference type="InterPro" id="IPR008967">
    <property type="entry name" value="p53-like_TF_DNA-bd_sf"/>
</dbReference>
<dbReference type="SUPFAM" id="SSF55550">
    <property type="entry name" value="SH2 domain"/>
    <property type="match status" value="1"/>
</dbReference>
<evidence type="ECO:0000256" key="4">
    <source>
        <dbReference type="ARBA" id="ARBA00005586"/>
    </source>
</evidence>
<evidence type="ECO:0000256" key="8">
    <source>
        <dbReference type="ARBA" id="ARBA00022553"/>
    </source>
</evidence>
<comment type="subcellular location">
    <subcellularLocation>
        <location evidence="3 16">Cytoplasm</location>
    </subcellularLocation>
    <subcellularLocation>
        <location evidence="2 16">Nucleus</location>
    </subcellularLocation>
</comment>
<proteinExistence type="inferred from homology"/>
<keyword evidence="12 16" id="KW-0010">Activator</keyword>
<evidence type="ECO:0000313" key="18">
    <source>
        <dbReference type="Proteomes" id="UP000887575"/>
    </source>
</evidence>
<dbReference type="WBParaSite" id="MBELARI_LOCUS8522">
    <property type="protein sequence ID" value="MBELARI_LOCUS8522"/>
    <property type="gene ID" value="MBELARI_LOCUS8522"/>
</dbReference>
<dbReference type="Gene3D" id="1.20.1050.20">
    <property type="entry name" value="STAT transcription factor, all-alpha domain"/>
    <property type="match status" value="1"/>
</dbReference>
<evidence type="ECO:0000256" key="12">
    <source>
        <dbReference type="ARBA" id="ARBA00023159"/>
    </source>
</evidence>